<organism evidence="1 2">
    <name type="scientific">Dreissena polymorpha</name>
    <name type="common">Zebra mussel</name>
    <name type="synonym">Mytilus polymorpha</name>
    <dbReference type="NCBI Taxonomy" id="45954"/>
    <lineage>
        <taxon>Eukaryota</taxon>
        <taxon>Metazoa</taxon>
        <taxon>Spiralia</taxon>
        <taxon>Lophotrochozoa</taxon>
        <taxon>Mollusca</taxon>
        <taxon>Bivalvia</taxon>
        <taxon>Autobranchia</taxon>
        <taxon>Heteroconchia</taxon>
        <taxon>Euheterodonta</taxon>
        <taxon>Imparidentia</taxon>
        <taxon>Neoheterodontei</taxon>
        <taxon>Myida</taxon>
        <taxon>Dreissenoidea</taxon>
        <taxon>Dreissenidae</taxon>
        <taxon>Dreissena</taxon>
    </lineage>
</organism>
<dbReference type="Proteomes" id="UP000828390">
    <property type="component" value="Unassembled WGS sequence"/>
</dbReference>
<evidence type="ECO:0000313" key="1">
    <source>
        <dbReference type="EMBL" id="KAH3868381.1"/>
    </source>
</evidence>
<gene>
    <name evidence="1" type="ORF">DPMN_031526</name>
</gene>
<comment type="caution">
    <text evidence="1">The sequence shown here is derived from an EMBL/GenBank/DDBJ whole genome shotgun (WGS) entry which is preliminary data.</text>
</comment>
<protein>
    <submittedName>
        <fullName evidence="1">Uncharacterized protein</fullName>
    </submittedName>
</protein>
<proteinExistence type="predicted"/>
<dbReference type="EMBL" id="JAIWYP010000002">
    <property type="protein sequence ID" value="KAH3868381.1"/>
    <property type="molecule type" value="Genomic_DNA"/>
</dbReference>
<sequence length="90" mass="9625">MSSVSLEVLDCGDCVGPPVGVSMFSARHSYTPASLGERGLLSNRFCPLLNMIPPCVHVYEAAGLLCDTHCIVKLFPSIIFTVPLTAVEVM</sequence>
<reference evidence="1" key="2">
    <citation type="submission" date="2020-11" db="EMBL/GenBank/DDBJ databases">
        <authorList>
            <person name="McCartney M.A."/>
            <person name="Auch B."/>
            <person name="Kono T."/>
            <person name="Mallez S."/>
            <person name="Becker A."/>
            <person name="Gohl D.M."/>
            <person name="Silverstein K.A.T."/>
            <person name="Koren S."/>
            <person name="Bechman K.B."/>
            <person name="Herman A."/>
            <person name="Abrahante J.E."/>
            <person name="Garbe J."/>
        </authorList>
    </citation>
    <scope>NUCLEOTIDE SEQUENCE</scope>
    <source>
        <strain evidence="1">Duluth1</strain>
        <tissue evidence="1">Whole animal</tissue>
    </source>
</reference>
<evidence type="ECO:0000313" key="2">
    <source>
        <dbReference type="Proteomes" id="UP000828390"/>
    </source>
</evidence>
<reference evidence="1" key="1">
    <citation type="journal article" date="2019" name="bioRxiv">
        <title>The Genome of the Zebra Mussel, Dreissena polymorpha: A Resource for Invasive Species Research.</title>
        <authorList>
            <person name="McCartney M.A."/>
            <person name="Auch B."/>
            <person name="Kono T."/>
            <person name="Mallez S."/>
            <person name="Zhang Y."/>
            <person name="Obille A."/>
            <person name="Becker A."/>
            <person name="Abrahante J.E."/>
            <person name="Garbe J."/>
            <person name="Badalamenti J.P."/>
            <person name="Herman A."/>
            <person name="Mangelson H."/>
            <person name="Liachko I."/>
            <person name="Sullivan S."/>
            <person name="Sone E.D."/>
            <person name="Koren S."/>
            <person name="Silverstein K.A.T."/>
            <person name="Beckman K.B."/>
            <person name="Gohl D.M."/>
        </authorList>
    </citation>
    <scope>NUCLEOTIDE SEQUENCE</scope>
    <source>
        <strain evidence="1">Duluth1</strain>
        <tissue evidence="1">Whole animal</tissue>
    </source>
</reference>
<dbReference type="AlphaFoldDB" id="A0A9D4RH65"/>
<keyword evidence="2" id="KW-1185">Reference proteome</keyword>
<accession>A0A9D4RH65</accession>
<name>A0A9D4RH65_DREPO</name>